<comment type="caution">
    <text evidence="2">The sequence shown here is derived from an EMBL/GenBank/DDBJ whole genome shotgun (WGS) entry which is preliminary data.</text>
</comment>
<evidence type="ECO:0000256" key="1">
    <source>
        <dbReference type="SAM" id="Coils"/>
    </source>
</evidence>
<dbReference type="EMBL" id="VLKY01000011">
    <property type="protein sequence ID" value="TWI52540.1"/>
    <property type="molecule type" value="Genomic_DNA"/>
</dbReference>
<keyword evidence="3" id="KW-1185">Reference proteome</keyword>
<name>A0A562Q8M7_9PSED</name>
<evidence type="ECO:0000313" key="3">
    <source>
        <dbReference type="Proteomes" id="UP000316905"/>
    </source>
</evidence>
<sequence length="77" mass="9390">MKNWFKLFKSDYFENQPVKVFEKLDTDMNEEELRLALRAVYREYRQLRKDAEAERDAGNYVGCLGEQLSDRHSMFYR</sequence>
<protein>
    <submittedName>
        <fullName evidence="2">Uncharacterized protein</fullName>
    </submittedName>
</protein>
<dbReference type="RefSeq" id="WP_145143837.1">
    <property type="nucleotide sequence ID" value="NZ_VLKY01000011.1"/>
</dbReference>
<dbReference type="AlphaFoldDB" id="A0A562Q8M7"/>
<organism evidence="2 3">
    <name type="scientific">Pseudomonas duriflava</name>
    <dbReference type="NCBI Taxonomy" id="459528"/>
    <lineage>
        <taxon>Bacteria</taxon>
        <taxon>Pseudomonadati</taxon>
        <taxon>Pseudomonadota</taxon>
        <taxon>Gammaproteobacteria</taxon>
        <taxon>Pseudomonadales</taxon>
        <taxon>Pseudomonadaceae</taxon>
        <taxon>Pseudomonas</taxon>
    </lineage>
</organism>
<dbReference type="Proteomes" id="UP000316905">
    <property type="component" value="Unassembled WGS sequence"/>
</dbReference>
<evidence type="ECO:0000313" key="2">
    <source>
        <dbReference type="EMBL" id="TWI52540.1"/>
    </source>
</evidence>
<keyword evidence="1" id="KW-0175">Coiled coil</keyword>
<reference evidence="2 3" key="1">
    <citation type="journal article" date="2015" name="Stand. Genomic Sci.">
        <title>Genomic Encyclopedia of Bacterial and Archaeal Type Strains, Phase III: the genomes of soil and plant-associated and newly described type strains.</title>
        <authorList>
            <person name="Whitman W.B."/>
            <person name="Woyke T."/>
            <person name="Klenk H.P."/>
            <person name="Zhou Y."/>
            <person name="Lilburn T.G."/>
            <person name="Beck B.J."/>
            <person name="De Vos P."/>
            <person name="Vandamme P."/>
            <person name="Eisen J.A."/>
            <person name="Garrity G."/>
            <person name="Hugenholtz P."/>
            <person name="Kyrpides N.C."/>
        </authorList>
    </citation>
    <scope>NUCLEOTIDE SEQUENCE [LARGE SCALE GENOMIC DNA]</scope>
    <source>
        <strain evidence="2 3">CGMCC 1.6858</strain>
    </source>
</reference>
<gene>
    <name evidence="2" type="ORF">IQ22_03310</name>
</gene>
<proteinExistence type="predicted"/>
<feature type="coiled-coil region" evidence="1">
    <location>
        <begin position="30"/>
        <end position="57"/>
    </location>
</feature>
<accession>A0A562Q8M7</accession>